<dbReference type="EMBL" id="JASBWV010000003">
    <property type="protein sequence ID" value="KAJ9126904.1"/>
    <property type="molecule type" value="Genomic_DNA"/>
</dbReference>
<dbReference type="Proteomes" id="UP001234202">
    <property type="component" value="Unassembled WGS sequence"/>
</dbReference>
<proteinExistence type="predicted"/>
<organism evidence="1 2">
    <name type="scientific">Naganishia onofrii</name>
    <dbReference type="NCBI Taxonomy" id="1851511"/>
    <lineage>
        <taxon>Eukaryota</taxon>
        <taxon>Fungi</taxon>
        <taxon>Dikarya</taxon>
        <taxon>Basidiomycota</taxon>
        <taxon>Agaricomycotina</taxon>
        <taxon>Tremellomycetes</taxon>
        <taxon>Filobasidiales</taxon>
        <taxon>Filobasidiaceae</taxon>
        <taxon>Naganishia</taxon>
    </lineage>
</organism>
<accession>A0ACC2XTW2</accession>
<gene>
    <name evidence="1" type="ORF">QFC24_001135</name>
</gene>
<reference evidence="1" key="1">
    <citation type="submission" date="2023-04" db="EMBL/GenBank/DDBJ databases">
        <title>Draft Genome sequencing of Naganishia species isolated from polar environments using Oxford Nanopore Technology.</title>
        <authorList>
            <person name="Leo P."/>
            <person name="Venkateswaran K."/>
        </authorList>
    </citation>
    <scope>NUCLEOTIDE SEQUENCE</scope>
    <source>
        <strain evidence="1">DBVPG 5303</strain>
    </source>
</reference>
<evidence type="ECO:0000313" key="1">
    <source>
        <dbReference type="EMBL" id="KAJ9126904.1"/>
    </source>
</evidence>
<evidence type="ECO:0000313" key="2">
    <source>
        <dbReference type="Proteomes" id="UP001234202"/>
    </source>
</evidence>
<comment type="caution">
    <text evidence="1">The sequence shown here is derived from an EMBL/GenBank/DDBJ whole genome shotgun (WGS) entry which is preliminary data.</text>
</comment>
<name>A0ACC2XTW2_9TREE</name>
<protein>
    <submittedName>
        <fullName evidence="1">Uncharacterized protein</fullName>
    </submittedName>
</protein>
<sequence>MGRTLAQAVLLGLTALGVQEVLAQGLDALVNEQLDPIVSPNAQSSHMHRIFGGSNFAAAYNYQELAASSCTTAAITVDHSVYWAPHRVILDCRLGESEHHYILATQFFQSFLLLPGEDPSQPVQAFPEGLKMVAGDPNRKTPNSAFFWSCHRKADLSDEVAGDNFNFDDPCVGGIKHDLTFPSCWDGVNLYKSDQSHMAYPTQSIRDGPCPASHPIRLPSILLEVTYHPEKFPAITKGKNMKGNLVLANGDTTGYGLHADFIMGWDRAILTKALNDPGCVNLGHSITIQECPTLAPYFNINAAQSCKPARGQLTEPYSQGDGNVLPKLPGCNPLWGATGSKPTCNPAVPGLDVSAFKTTAGPDVLPASQQYNSALPDTPGWHDIGCYSNSVANGINYVDQKMTPQRCQDTCKKNGYNYAGLQVTVSTFRCACSSTFDNNAGLQLSGCDVACPGGSGTCGGMLIGLPSADRVKTEFLHPSGQYKQETYYQPAKYITPDTTSYDLGCYQLPYDWQSDNLVKGASYSFTSTSMTRDLCSSTCVSKGAAYSAVRDTTCYCGTNFKTGPGFYVPNDMCTRKCGGSNEICGDYYLLSVGNLANYKPGGASASSSSVTPTPTSTPVNPAVATYVSRGCIADGIPRVLNATSTYSPTGMNPSVCADIARKAGRKLFGIEYGGECYVGDQLLSYTQTTDCSTPCTSGDTGACGGPYKISLYELGPVGFAPTTPPPVASPAPAPAPPAYTYRGCIKDGIPRVLNSTSTYSPSNMSPSVCASIAQQAGRKYFGIEFGGDCYVGDSLLSNTTASDCSTPCTSGDKGACGGAWTISLYSLDLSIPKRRRRERPFPIQRRTDGMVA</sequence>
<keyword evidence="2" id="KW-1185">Reference proteome</keyword>